<accession>A0A8J8JRH0</accession>
<feature type="transmembrane region" description="Helical" evidence="1">
    <location>
        <begin position="52"/>
        <end position="72"/>
    </location>
</feature>
<dbReference type="EMBL" id="WHPF01000006">
    <property type="protein sequence ID" value="NNV55862.1"/>
    <property type="molecule type" value="Genomic_DNA"/>
</dbReference>
<dbReference type="RefSeq" id="WP_171607790.1">
    <property type="nucleotide sequence ID" value="NZ_WHPF01000006.1"/>
</dbReference>
<evidence type="ECO:0000313" key="2">
    <source>
        <dbReference type="EMBL" id="NNV55862.1"/>
    </source>
</evidence>
<proteinExistence type="predicted"/>
<feature type="transmembrane region" description="Helical" evidence="1">
    <location>
        <begin position="84"/>
        <end position="102"/>
    </location>
</feature>
<dbReference type="Gene3D" id="3.90.190.10">
    <property type="entry name" value="Protein tyrosine phosphatase superfamily"/>
    <property type="match status" value="2"/>
</dbReference>
<sequence>MNKINAKTILLFIIIAGLTGFALGTLTLSFPIRAIVDYCVSNGLDKSTQDMYVNIAIISFVVITFVLSFFLTKKVLQSGKTFSIALFCILLLANAGSLYYWMNPAKFTKATMSADSEKTGNAEFYFGSIPDEALLKDLKSKHFIGIISLLHPAVVPFEPKLIADEKAMCAAVGIEYISAPMLPWISDNTSSLNVIKQIADSGKGKYYVHCYLGVDRANMVKNFIAKNTPQVNIVNTLPTNARKIDEITAFERGDIVMLDSNVYFTPYPTDEEFLTYILGSNINTVVSILNPKNIEDTGWINKEENLMKYYKFQYANFPFSAKQPDAEIEKIISDIAALPRPVLIHSFLTKSPDAAKFIDVFHKLNSANVPAKN</sequence>
<protein>
    <submittedName>
        <fullName evidence="2">Uncharacterized protein</fullName>
    </submittedName>
</protein>
<evidence type="ECO:0000313" key="3">
    <source>
        <dbReference type="Proteomes" id="UP000598971"/>
    </source>
</evidence>
<keyword evidence="1" id="KW-1133">Transmembrane helix</keyword>
<keyword evidence="1" id="KW-0812">Transmembrane</keyword>
<comment type="caution">
    <text evidence="2">The sequence shown here is derived from an EMBL/GenBank/DDBJ whole genome shotgun (WGS) entry which is preliminary data.</text>
</comment>
<dbReference type="SUPFAM" id="SSF52799">
    <property type="entry name" value="(Phosphotyrosine protein) phosphatases II"/>
    <property type="match status" value="1"/>
</dbReference>
<gene>
    <name evidence="2" type="ORF">GD597_10360</name>
</gene>
<reference evidence="2" key="1">
    <citation type="submission" date="2019-10" db="EMBL/GenBank/DDBJ databases">
        <title>Draft genome sequence of Panacibacter sp. KCS-6.</title>
        <authorList>
            <person name="Yim K.J."/>
        </authorList>
    </citation>
    <scope>NUCLEOTIDE SEQUENCE</scope>
    <source>
        <strain evidence="2">KCS-6</strain>
    </source>
</reference>
<name>A0A8J8JRH0_9BACT</name>
<keyword evidence="3" id="KW-1185">Reference proteome</keyword>
<dbReference type="AlphaFoldDB" id="A0A8J8JRH0"/>
<dbReference type="InterPro" id="IPR029021">
    <property type="entry name" value="Prot-tyrosine_phosphatase-like"/>
</dbReference>
<dbReference type="Proteomes" id="UP000598971">
    <property type="component" value="Unassembled WGS sequence"/>
</dbReference>
<evidence type="ECO:0000256" key="1">
    <source>
        <dbReference type="SAM" id="Phobius"/>
    </source>
</evidence>
<keyword evidence="1" id="KW-0472">Membrane</keyword>
<organism evidence="2 3">
    <name type="scientific">Limnovirga soli</name>
    <dbReference type="NCBI Taxonomy" id="2656915"/>
    <lineage>
        <taxon>Bacteria</taxon>
        <taxon>Pseudomonadati</taxon>
        <taxon>Bacteroidota</taxon>
        <taxon>Chitinophagia</taxon>
        <taxon>Chitinophagales</taxon>
        <taxon>Chitinophagaceae</taxon>
        <taxon>Limnovirga</taxon>
    </lineage>
</organism>
<feature type="transmembrane region" description="Helical" evidence="1">
    <location>
        <begin position="9"/>
        <end position="32"/>
    </location>
</feature>